<reference evidence="3" key="1">
    <citation type="journal article" date="2017" name="Cell">
        <title>Insights into land plant evolution garnered from the Marchantia polymorpha genome.</title>
        <authorList>
            <person name="Bowman J.L."/>
            <person name="Kohchi T."/>
            <person name="Yamato K.T."/>
            <person name="Jenkins J."/>
            <person name="Shu S."/>
            <person name="Ishizaki K."/>
            <person name="Yamaoka S."/>
            <person name="Nishihama R."/>
            <person name="Nakamura Y."/>
            <person name="Berger F."/>
            <person name="Adam C."/>
            <person name="Aki S.S."/>
            <person name="Althoff F."/>
            <person name="Araki T."/>
            <person name="Arteaga-Vazquez M.A."/>
            <person name="Balasubrmanian S."/>
            <person name="Barry K."/>
            <person name="Bauer D."/>
            <person name="Boehm C.R."/>
            <person name="Briginshaw L."/>
            <person name="Caballero-Perez J."/>
            <person name="Catarino B."/>
            <person name="Chen F."/>
            <person name="Chiyoda S."/>
            <person name="Chovatia M."/>
            <person name="Davies K.M."/>
            <person name="Delmans M."/>
            <person name="Demura T."/>
            <person name="Dierschke T."/>
            <person name="Dolan L."/>
            <person name="Dorantes-Acosta A.E."/>
            <person name="Eklund D.M."/>
            <person name="Florent S.N."/>
            <person name="Flores-Sandoval E."/>
            <person name="Fujiyama A."/>
            <person name="Fukuzawa H."/>
            <person name="Galik B."/>
            <person name="Grimanelli D."/>
            <person name="Grimwood J."/>
            <person name="Grossniklaus U."/>
            <person name="Hamada T."/>
            <person name="Haseloff J."/>
            <person name="Hetherington A.J."/>
            <person name="Higo A."/>
            <person name="Hirakawa Y."/>
            <person name="Hundley H.N."/>
            <person name="Ikeda Y."/>
            <person name="Inoue K."/>
            <person name="Inoue S.I."/>
            <person name="Ishida S."/>
            <person name="Jia Q."/>
            <person name="Kakita M."/>
            <person name="Kanazawa T."/>
            <person name="Kawai Y."/>
            <person name="Kawashima T."/>
            <person name="Kennedy M."/>
            <person name="Kinose K."/>
            <person name="Kinoshita T."/>
            <person name="Kohara Y."/>
            <person name="Koide E."/>
            <person name="Komatsu K."/>
            <person name="Kopischke S."/>
            <person name="Kubo M."/>
            <person name="Kyozuka J."/>
            <person name="Lagercrantz U."/>
            <person name="Lin S.S."/>
            <person name="Lindquist E."/>
            <person name="Lipzen A.M."/>
            <person name="Lu C.W."/>
            <person name="De Luna E."/>
            <person name="Martienssen R.A."/>
            <person name="Minamino N."/>
            <person name="Mizutani M."/>
            <person name="Mizutani M."/>
            <person name="Mochizuki N."/>
            <person name="Monte I."/>
            <person name="Mosher R."/>
            <person name="Nagasaki H."/>
            <person name="Nakagami H."/>
            <person name="Naramoto S."/>
            <person name="Nishitani K."/>
            <person name="Ohtani M."/>
            <person name="Okamoto T."/>
            <person name="Okumura M."/>
            <person name="Phillips J."/>
            <person name="Pollak B."/>
            <person name="Reinders A."/>
            <person name="Rovekamp M."/>
            <person name="Sano R."/>
            <person name="Sawa S."/>
            <person name="Schmid M.W."/>
            <person name="Shirakawa M."/>
            <person name="Solano R."/>
            <person name="Spunde A."/>
            <person name="Suetsugu N."/>
            <person name="Sugano S."/>
            <person name="Sugiyama A."/>
            <person name="Sun R."/>
            <person name="Suzuki Y."/>
            <person name="Takenaka M."/>
            <person name="Takezawa D."/>
            <person name="Tomogane H."/>
            <person name="Tsuzuki M."/>
            <person name="Ueda T."/>
            <person name="Umeda M."/>
            <person name="Ward J.M."/>
            <person name="Watanabe Y."/>
            <person name="Yazaki K."/>
            <person name="Yokoyama R."/>
            <person name="Yoshitake Y."/>
            <person name="Yotsui I."/>
            <person name="Zachgo S."/>
            <person name="Schmutz J."/>
        </authorList>
    </citation>
    <scope>NUCLEOTIDE SEQUENCE [LARGE SCALE GENOMIC DNA]</scope>
    <source>
        <strain evidence="3">Tak-1</strain>
    </source>
</reference>
<gene>
    <name evidence="2" type="ORF">MARPO_0010s0082</name>
</gene>
<dbReference type="EMBL" id="KZ772682">
    <property type="protein sequence ID" value="PTQ46683.1"/>
    <property type="molecule type" value="Genomic_DNA"/>
</dbReference>
<organism evidence="2 3">
    <name type="scientific">Marchantia polymorpha</name>
    <name type="common">Common liverwort</name>
    <name type="synonym">Marchantia aquatica</name>
    <dbReference type="NCBI Taxonomy" id="3197"/>
    <lineage>
        <taxon>Eukaryota</taxon>
        <taxon>Viridiplantae</taxon>
        <taxon>Streptophyta</taxon>
        <taxon>Embryophyta</taxon>
        <taxon>Marchantiophyta</taxon>
        <taxon>Marchantiopsida</taxon>
        <taxon>Marchantiidae</taxon>
        <taxon>Marchantiales</taxon>
        <taxon>Marchantiaceae</taxon>
        <taxon>Marchantia</taxon>
    </lineage>
</organism>
<dbReference type="Gramene" id="Mp5g23740.1">
    <property type="protein sequence ID" value="Mp5g23740.1.cds1"/>
    <property type="gene ID" value="Mp5g23740"/>
</dbReference>
<proteinExistence type="predicted"/>
<dbReference type="OMA" id="VNQGKHK"/>
<feature type="chain" id="PRO_5015302323" evidence="1">
    <location>
        <begin position="21"/>
        <end position="103"/>
    </location>
</feature>
<evidence type="ECO:0000313" key="3">
    <source>
        <dbReference type="Proteomes" id="UP000244005"/>
    </source>
</evidence>
<evidence type="ECO:0000313" key="2">
    <source>
        <dbReference type="EMBL" id="PTQ46683.1"/>
    </source>
</evidence>
<dbReference type="AlphaFoldDB" id="A0A2R6XKQ7"/>
<protein>
    <submittedName>
        <fullName evidence="2">Uncharacterized protein</fullName>
    </submittedName>
</protein>
<dbReference type="Proteomes" id="UP000244005">
    <property type="component" value="Unassembled WGS sequence"/>
</dbReference>
<accession>A0A2R6XKQ7</accession>
<keyword evidence="3" id="KW-1185">Reference proteome</keyword>
<evidence type="ECO:0000256" key="1">
    <source>
        <dbReference type="SAM" id="SignalP"/>
    </source>
</evidence>
<feature type="signal peptide" evidence="1">
    <location>
        <begin position="1"/>
        <end position="20"/>
    </location>
</feature>
<sequence length="103" mass="11302">MALSRHLCVLLLLAAVTAEAAKIQTYKENGCSEDLTNTFTVVCNSCQTFSDQSSVKISDVQAKNRISIHDRKNCENYSKVAEIYGGACVNQGKHKIRAVYIAC</sequence>
<name>A0A2R6XKQ7_MARPO</name>
<keyword evidence="1" id="KW-0732">Signal</keyword>
<dbReference type="OrthoDB" id="1922148at2759"/>